<protein>
    <submittedName>
        <fullName evidence="1">Uncharacterized protein</fullName>
    </submittedName>
</protein>
<sequence length="84" mass="9606">IPWPQFISVGSLKDFDEANIGYFLLSPRRPGYVSKHAKDRLRQTILLYHPDKFNSRVLPYVMKEEREMVAAGASEVTAILNSLL</sequence>
<name>A0A6A4H4M8_9AGAR</name>
<evidence type="ECO:0000313" key="2">
    <source>
        <dbReference type="Proteomes" id="UP000799118"/>
    </source>
</evidence>
<dbReference type="OrthoDB" id="412109at2759"/>
<feature type="non-terminal residue" evidence="1">
    <location>
        <position position="84"/>
    </location>
</feature>
<dbReference type="Proteomes" id="UP000799118">
    <property type="component" value="Unassembled WGS sequence"/>
</dbReference>
<keyword evidence="2" id="KW-1185">Reference proteome</keyword>
<accession>A0A6A4H4M8</accession>
<organism evidence="1 2">
    <name type="scientific">Gymnopus androsaceus JB14</name>
    <dbReference type="NCBI Taxonomy" id="1447944"/>
    <lineage>
        <taxon>Eukaryota</taxon>
        <taxon>Fungi</taxon>
        <taxon>Dikarya</taxon>
        <taxon>Basidiomycota</taxon>
        <taxon>Agaricomycotina</taxon>
        <taxon>Agaricomycetes</taxon>
        <taxon>Agaricomycetidae</taxon>
        <taxon>Agaricales</taxon>
        <taxon>Marasmiineae</taxon>
        <taxon>Omphalotaceae</taxon>
        <taxon>Gymnopus</taxon>
    </lineage>
</organism>
<dbReference type="AlphaFoldDB" id="A0A6A4H4M8"/>
<reference evidence="1" key="1">
    <citation type="journal article" date="2019" name="Environ. Microbiol.">
        <title>Fungal ecological strategies reflected in gene transcription - a case study of two litter decomposers.</title>
        <authorList>
            <person name="Barbi F."/>
            <person name="Kohler A."/>
            <person name="Barry K."/>
            <person name="Baskaran P."/>
            <person name="Daum C."/>
            <person name="Fauchery L."/>
            <person name="Ihrmark K."/>
            <person name="Kuo A."/>
            <person name="LaButti K."/>
            <person name="Lipzen A."/>
            <person name="Morin E."/>
            <person name="Grigoriev I.V."/>
            <person name="Henrissat B."/>
            <person name="Lindahl B."/>
            <person name="Martin F."/>
        </authorList>
    </citation>
    <scope>NUCLEOTIDE SEQUENCE</scope>
    <source>
        <strain evidence="1">JB14</strain>
    </source>
</reference>
<feature type="non-terminal residue" evidence="1">
    <location>
        <position position="1"/>
    </location>
</feature>
<dbReference type="EMBL" id="ML769605">
    <property type="protein sequence ID" value="KAE9392077.1"/>
    <property type="molecule type" value="Genomic_DNA"/>
</dbReference>
<proteinExistence type="predicted"/>
<evidence type="ECO:0000313" key="1">
    <source>
        <dbReference type="EMBL" id="KAE9392077.1"/>
    </source>
</evidence>
<gene>
    <name evidence="1" type="ORF">BT96DRAFT_783926</name>
</gene>